<evidence type="ECO:0000256" key="1">
    <source>
        <dbReference type="SAM" id="MobiDB-lite"/>
    </source>
</evidence>
<sequence>MVQQISQLLGLGATNNQISVDPANNPNLRVDNLPLPPAFVAGGARRPQGGVAPGSSHQTDTFVQTQPRVMFSQSENVEGDVPDLDEMDKTKSNVF</sequence>
<comment type="caution">
    <text evidence="2">The sequence shown here is derived from an EMBL/GenBank/DDBJ whole genome shotgun (WGS) entry which is preliminary data.</text>
</comment>
<proteinExistence type="predicted"/>
<protein>
    <submittedName>
        <fullName evidence="2">Uncharacterized protein</fullName>
    </submittedName>
</protein>
<accession>A0ABR2EBQ8</accession>
<evidence type="ECO:0000313" key="3">
    <source>
        <dbReference type="Proteomes" id="UP001472677"/>
    </source>
</evidence>
<reference evidence="2 3" key="1">
    <citation type="journal article" date="2024" name="G3 (Bethesda)">
        <title>Genome assembly of Hibiscus sabdariffa L. provides insights into metabolisms of medicinal natural products.</title>
        <authorList>
            <person name="Kim T."/>
        </authorList>
    </citation>
    <scope>NUCLEOTIDE SEQUENCE [LARGE SCALE GENOMIC DNA]</scope>
    <source>
        <strain evidence="2">TK-2024</strain>
        <tissue evidence="2">Old leaves</tissue>
    </source>
</reference>
<dbReference type="Proteomes" id="UP001472677">
    <property type="component" value="Unassembled WGS sequence"/>
</dbReference>
<feature type="compositionally biased region" description="Acidic residues" evidence="1">
    <location>
        <begin position="77"/>
        <end position="86"/>
    </location>
</feature>
<gene>
    <name evidence="2" type="ORF">V6N12_002852</name>
</gene>
<feature type="region of interest" description="Disordered" evidence="1">
    <location>
        <begin position="72"/>
        <end position="95"/>
    </location>
</feature>
<feature type="region of interest" description="Disordered" evidence="1">
    <location>
        <begin position="39"/>
        <end position="59"/>
    </location>
</feature>
<dbReference type="EMBL" id="JBBPBM010000017">
    <property type="protein sequence ID" value="KAK8556450.1"/>
    <property type="molecule type" value="Genomic_DNA"/>
</dbReference>
<organism evidence="2 3">
    <name type="scientific">Hibiscus sabdariffa</name>
    <name type="common">roselle</name>
    <dbReference type="NCBI Taxonomy" id="183260"/>
    <lineage>
        <taxon>Eukaryota</taxon>
        <taxon>Viridiplantae</taxon>
        <taxon>Streptophyta</taxon>
        <taxon>Embryophyta</taxon>
        <taxon>Tracheophyta</taxon>
        <taxon>Spermatophyta</taxon>
        <taxon>Magnoliopsida</taxon>
        <taxon>eudicotyledons</taxon>
        <taxon>Gunneridae</taxon>
        <taxon>Pentapetalae</taxon>
        <taxon>rosids</taxon>
        <taxon>malvids</taxon>
        <taxon>Malvales</taxon>
        <taxon>Malvaceae</taxon>
        <taxon>Malvoideae</taxon>
        <taxon>Hibiscus</taxon>
    </lineage>
</organism>
<name>A0ABR2EBQ8_9ROSI</name>
<keyword evidence="3" id="KW-1185">Reference proteome</keyword>
<evidence type="ECO:0000313" key="2">
    <source>
        <dbReference type="EMBL" id="KAK8556450.1"/>
    </source>
</evidence>